<keyword evidence="4" id="KW-0464">Manganese</keyword>
<dbReference type="InterPro" id="IPR004097">
    <property type="entry name" value="DHHA2"/>
</dbReference>
<feature type="domain" description="DHHA2" evidence="5">
    <location>
        <begin position="295"/>
        <end position="459"/>
    </location>
</feature>
<dbReference type="GO" id="GO:0046872">
    <property type="term" value="F:metal ion binding"/>
    <property type="evidence" value="ECO:0007669"/>
    <property type="project" value="UniProtKB-KW"/>
</dbReference>
<dbReference type="AlphaFoldDB" id="A0A6A6DPA2"/>
<keyword evidence="3" id="KW-0378">Hydrolase</keyword>
<dbReference type="PANTHER" id="PTHR12112:SF39">
    <property type="entry name" value="EG:152A3.5 PROTEIN (FBGN0003116_PN PROTEIN)"/>
    <property type="match status" value="1"/>
</dbReference>
<dbReference type="InterPro" id="IPR038222">
    <property type="entry name" value="DHHA2_dom_sf"/>
</dbReference>
<keyword evidence="2" id="KW-0479">Metal-binding</keyword>
<evidence type="ECO:0000256" key="2">
    <source>
        <dbReference type="ARBA" id="ARBA00022723"/>
    </source>
</evidence>
<dbReference type="GO" id="GO:0005737">
    <property type="term" value="C:cytoplasm"/>
    <property type="evidence" value="ECO:0007669"/>
    <property type="project" value="InterPro"/>
</dbReference>
<dbReference type="InterPro" id="IPR038763">
    <property type="entry name" value="DHH_sf"/>
</dbReference>
<organism evidence="6 7">
    <name type="scientific">Zopfia rhizophila CBS 207.26</name>
    <dbReference type="NCBI Taxonomy" id="1314779"/>
    <lineage>
        <taxon>Eukaryota</taxon>
        <taxon>Fungi</taxon>
        <taxon>Dikarya</taxon>
        <taxon>Ascomycota</taxon>
        <taxon>Pezizomycotina</taxon>
        <taxon>Dothideomycetes</taxon>
        <taxon>Dothideomycetes incertae sedis</taxon>
        <taxon>Zopfiaceae</taxon>
        <taxon>Zopfia</taxon>
    </lineage>
</organism>
<accession>A0A6A6DPA2</accession>
<evidence type="ECO:0000256" key="4">
    <source>
        <dbReference type="ARBA" id="ARBA00023211"/>
    </source>
</evidence>
<evidence type="ECO:0000313" key="7">
    <source>
        <dbReference type="Proteomes" id="UP000800200"/>
    </source>
</evidence>
<dbReference type="SUPFAM" id="SSF64182">
    <property type="entry name" value="DHH phosphoesterases"/>
    <property type="match status" value="1"/>
</dbReference>
<dbReference type="Gene3D" id="3.10.310.20">
    <property type="entry name" value="DHHA2 domain"/>
    <property type="match status" value="1"/>
</dbReference>
<gene>
    <name evidence="6" type="ORF">K469DRAFT_693690</name>
</gene>
<dbReference type="Gene3D" id="3.90.1640.10">
    <property type="entry name" value="inorganic pyrophosphatase (n-terminal core)"/>
    <property type="match status" value="1"/>
</dbReference>
<evidence type="ECO:0000259" key="5">
    <source>
        <dbReference type="SMART" id="SM01131"/>
    </source>
</evidence>
<name>A0A6A6DPA2_9PEZI</name>
<evidence type="ECO:0000256" key="3">
    <source>
        <dbReference type="ARBA" id="ARBA00022801"/>
    </source>
</evidence>
<sequence length="460" mass="51335">MSPTLIPPTTTTTNQPTNQGLTAGIITMATSRTSLRAFLVYAKSAIETAIDSNQRITFVIGNESADLDSMTSSILFAFVRSMAPPRNTFTNLYVPVTNIPYSGIQLRPEFLALLPHANIEPQHLITLDDLPDMSVIKSKILPENTRWILVDHNALQGQLGKIYSDRVAGVIDHHEDENKFPDDTGSEPRVIKKAGSCTSLVTEYCREAWDLLSGSATSSGAAHAQRDRLSDGAAGAKLWDAQVAQLGLASILIDTANLQSKDKITEHDTQAVEYLEAKIMSCPQLSAKFDRSKFYKEIDSAKKDIGGLKLQDILRKDYKQWNERGQKLGISSVVMPIDFIQKKAGKEANTQSLDEAYLEELRKFREDQDLDLFTVMTTSTSSEGEFQRELLVWAFTDNAISAARKFAADAREELGLEDWHGSGGTTHDHHGEKQWRKVWWQRNVQHSRKRVAPLLREAMS</sequence>
<dbReference type="Proteomes" id="UP000800200">
    <property type="component" value="Unassembled WGS sequence"/>
</dbReference>
<evidence type="ECO:0000313" key="6">
    <source>
        <dbReference type="EMBL" id="KAF2179800.1"/>
    </source>
</evidence>
<dbReference type="SMART" id="SM01131">
    <property type="entry name" value="DHHA2"/>
    <property type="match status" value="1"/>
</dbReference>
<dbReference type="EMBL" id="ML994662">
    <property type="protein sequence ID" value="KAF2179800.1"/>
    <property type="molecule type" value="Genomic_DNA"/>
</dbReference>
<proteinExistence type="predicted"/>
<dbReference type="GO" id="GO:0004309">
    <property type="term" value="F:exopolyphosphatase activity"/>
    <property type="evidence" value="ECO:0007669"/>
    <property type="project" value="TreeGrafter"/>
</dbReference>
<reference evidence="6" key="1">
    <citation type="journal article" date="2020" name="Stud. Mycol.">
        <title>101 Dothideomycetes genomes: a test case for predicting lifestyles and emergence of pathogens.</title>
        <authorList>
            <person name="Haridas S."/>
            <person name="Albert R."/>
            <person name="Binder M."/>
            <person name="Bloem J."/>
            <person name="Labutti K."/>
            <person name="Salamov A."/>
            <person name="Andreopoulos B."/>
            <person name="Baker S."/>
            <person name="Barry K."/>
            <person name="Bills G."/>
            <person name="Bluhm B."/>
            <person name="Cannon C."/>
            <person name="Castanera R."/>
            <person name="Culley D."/>
            <person name="Daum C."/>
            <person name="Ezra D."/>
            <person name="Gonzalez J."/>
            <person name="Henrissat B."/>
            <person name="Kuo A."/>
            <person name="Liang C."/>
            <person name="Lipzen A."/>
            <person name="Lutzoni F."/>
            <person name="Magnuson J."/>
            <person name="Mondo S."/>
            <person name="Nolan M."/>
            <person name="Ohm R."/>
            <person name="Pangilinan J."/>
            <person name="Park H.-J."/>
            <person name="Ramirez L."/>
            <person name="Alfaro M."/>
            <person name="Sun H."/>
            <person name="Tritt A."/>
            <person name="Yoshinaga Y."/>
            <person name="Zwiers L.-H."/>
            <person name="Turgeon B."/>
            <person name="Goodwin S."/>
            <person name="Spatafora J."/>
            <person name="Crous P."/>
            <person name="Grigoriev I."/>
        </authorList>
    </citation>
    <scope>NUCLEOTIDE SEQUENCE</scope>
    <source>
        <strain evidence="6">CBS 207.26</strain>
    </source>
</reference>
<evidence type="ECO:0000256" key="1">
    <source>
        <dbReference type="ARBA" id="ARBA00001936"/>
    </source>
</evidence>
<keyword evidence="7" id="KW-1185">Reference proteome</keyword>
<dbReference type="InterPro" id="IPR001667">
    <property type="entry name" value="DDH_dom"/>
</dbReference>
<dbReference type="Pfam" id="PF01368">
    <property type="entry name" value="DHH"/>
    <property type="match status" value="1"/>
</dbReference>
<dbReference type="PANTHER" id="PTHR12112">
    <property type="entry name" value="BNIP - RELATED"/>
    <property type="match status" value="1"/>
</dbReference>
<dbReference type="Pfam" id="PF02833">
    <property type="entry name" value="DHHA2"/>
    <property type="match status" value="1"/>
</dbReference>
<protein>
    <submittedName>
        <fullName evidence="6">DHH phosphoesterase</fullName>
    </submittedName>
</protein>
<comment type="cofactor">
    <cofactor evidence="1">
        <name>Mn(2+)</name>
        <dbReference type="ChEBI" id="CHEBI:29035"/>
    </cofactor>
</comment>
<dbReference type="OrthoDB" id="374045at2759"/>